<protein>
    <submittedName>
        <fullName evidence="2">Uncharacterized protein</fullName>
    </submittedName>
</protein>
<evidence type="ECO:0000313" key="2">
    <source>
        <dbReference type="EMBL" id="OCH84852.1"/>
    </source>
</evidence>
<feature type="compositionally biased region" description="Polar residues" evidence="1">
    <location>
        <begin position="92"/>
        <end position="108"/>
    </location>
</feature>
<dbReference type="EMBL" id="KV722628">
    <property type="protein sequence ID" value="OCH84852.1"/>
    <property type="molecule type" value="Genomic_DNA"/>
</dbReference>
<dbReference type="AlphaFoldDB" id="A0A8E2DFI6"/>
<feature type="region of interest" description="Disordered" evidence="1">
    <location>
        <begin position="52"/>
        <end position="114"/>
    </location>
</feature>
<keyword evidence="3" id="KW-1185">Reference proteome</keyword>
<gene>
    <name evidence="2" type="ORF">OBBRIDRAFT_807935</name>
</gene>
<reference evidence="2 3" key="1">
    <citation type="submission" date="2016-07" db="EMBL/GenBank/DDBJ databases">
        <title>Draft genome of the white-rot fungus Obba rivulosa 3A-2.</title>
        <authorList>
            <consortium name="DOE Joint Genome Institute"/>
            <person name="Miettinen O."/>
            <person name="Riley R."/>
            <person name="Acob R."/>
            <person name="Barry K."/>
            <person name="Cullen D."/>
            <person name="De Vries R."/>
            <person name="Hainaut M."/>
            <person name="Hatakka A."/>
            <person name="Henrissat B."/>
            <person name="Hilden K."/>
            <person name="Kuo R."/>
            <person name="Labutti K."/>
            <person name="Lipzen A."/>
            <person name="Makela M.R."/>
            <person name="Sandor L."/>
            <person name="Spatafora J.W."/>
            <person name="Grigoriev I.V."/>
            <person name="Hibbett D.S."/>
        </authorList>
    </citation>
    <scope>NUCLEOTIDE SEQUENCE [LARGE SCALE GENOMIC DNA]</scope>
    <source>
        <strain evidence="2 3">3A-2</strain>
    </source>
</reference>
<dbReference type="Proteomes" id="UP000250043">
    <property type="component" value="Unassembled WGS sequence"/>
</dbReference>
<proteinExistence type="predicted"/>
<name>A0A8E2DFI6_9APHY</name>
<accession>A0A8E2DFI6</accession>
<sequence length="629" mass="72444">MPSLVLQATLFPTQQFRPPITLPHILLRIHWGVILHTRLCQKKVKAAEKQAKYEKNREATAIASQSDRLLDTPEGSHSTSQLPIAADEPASHYNTESVPPSQPSTSCPNIDDIRVPYHPHTSHPAYHASFHEFTCGFDGLPFILPEDDNKSPYALFQSRKEFDFACISATISRKQTNHIIDVIHHVMQGHAFTFRSQADIDKKWREAEWKHTADAKQLLKYNGEEYVHFYDELWIADQWWSIQCQSHSVVARGSGGPCLVGWLLICWPVILILFVDYEEQAVISLTRDVNGQNDLMEYGQVYAKHTIVEVQLWGHHMWNELKTIIKNLKQVQILDQHCNAMPIWCNLTYWKQIININFSNRSKFEDISRIILYISQDIAASHKSESPRLYKLLKSLEVHTTETLAALEAVITKYVKSIQEYQIFATLCDDSIFLKSWNFPKQHMIHHMDLQILEKEHQFLTSNSIAMQIEHYEASKAASQKTKQLTTQFKHIYLGSSLPPPSFIVVGTTLITEYRYVKTDYASVVNWRLATDYLRYNLQWAGKPCYNHIIFNISNDQFLFGQIILAFIIDIGSEVLPMVFIRPFDQYMPTSISRAQMDRDLELIQIQKVMTASCIPSVCSSIQETVSGK</sequence>
<evidence type="ECO:0000313" key="3">
    <source>
        <dbReference type="Proteomes" id="UP000250043"/>
    </source>
</evidence>
<dbReference type="OrthoDB" id="3239511at2759"/>
<organism evidence="2 3">
    <name type="scientific">Obba rivulosa</name>
    <dbReference type="NCBI Taxonomy" id="1052685"/>
    <lineage>
        <taxon>Eukaryota</taxon>
        <taxon>Fungi</taxon>
        <taxon>Dikarya</taxon>
        <taxon>Basidiomycota</taxon>
        <taxon>Agaricomycotina</taxon>
        <taxon>Agaricomycetes</taxon>
        <taxon>Polyporales</taxon>
        <taxon>Gelatoporiaceae</taxon>
        <taxon>Obba</taxon>
    </lineage>
</organism>
<evidence type="ECO:0000256" key="1">
    <source>
        <dbReference type="SAM" id="MobiDB-lite"/>
    </source>
</evidence>